<keyword evidence="3" id="KW-0804">Transcription</keyword>
<dbReference type="EMBL" id="CAKMUD010000079">
    <property type="protein sequence ID" value="CAH1593231.1"/>
    <property type="molecule type" value="Genomic_DNA"/>
</dbReference>
<keyword evidence="1" id="KW-0805">Transcription regulation</keyword>
<evidence type="ECO:0000256" key="2">
    <source>
        <dbReference type="ARBA" id="ARBA00023125"/>
    </source>
</evidence>
<dbReference type="CDD" id="cd06170">
    <property type="entry name" value="LuxR_C_like"/>
    <property type="match status" value="1"/>
</dbReference>
<dbReference type="Pfam" id="PF00196">
    <property type="entry name" value="GerE"/>
    <property type="match status" value="1"/>
</dbReference>
<evidence type="ECO:0000313" key="6">
    <source>
        <dbReference type="Proteomes" id="UP001295462"/>
    </source>
</evidence>
<organism evidence="5 6">
    <name type="scientific">Vibrio jasicida</name>
    <dbReference type="NCBI Taxonomy" id="766224"/>
    <lineage>
        <taxon>Bacteria</taxon>
        <taxon>Pseudomonadati</taxon>
        <taxon>Pseudomonadota</taxon>
        <taxon>Gammaproteobacteria</taxon>
        <taxon>Vibrionales</taxon>
        <taxon>Vibrionaceae</taxon>
        <taxon>Vibrio</taxon>
    </lineage>
</organism>
<name>A0AAU9QMT5_9VIBR</name>
<dbReference type="PANTHER" id="PTHR44688">
    <property type="entry name" value="DNA-BINDING TRANSCRIPTIONAL ACTIVATOR DEVR_DOSR"/>
    <property type="match status" value="1"/>
</dbReference>
<accession>A0AAU9QMT5</accession>
<gene>
    <name evidence="5" type="ORF">THF1A12_260063</name>
</gene>
<evidence type="ECO:0000313" key="5">
    <source>
        <dbReference type="EMBL" id="CAH1593231.1"/>
    </source>
</evidence>
<reference evidence="5" key="1">
    <citation type="submission" date="2022-01" db="EMBL/GenBank/DDBJ databases">
        <authorList>
            <person name="Lagorce A."/>
        </authorList>
    </citation>
    <scope>NUCLEOTIDE SEQUENCE</scope>
    <source>
        <strain evidence="5">Th15_F1_A12</strain>
    </source>
</reference>
<dbReference type="GO" id="GO:0003677">
    <property type="term" value="F:DNA binding"/>
    <property type="evidence" value="ECO:0007669"/>
    <property type="project" value="UniProtKB-KW"/>
</dbReference>
<evidence type="ECO:0000256" key="1">
    <source>
        <dbReference type="ARBA" id="ARBA00023015"/>
    </source>
</evidence>
<protein>
    <submittedName>
        <fullName evidence="5">Helix-turn-helix transcriptional regulator</fullName>
    </submittedName>
</protein>
<dbReference type="InterPro" id="IPR036388">
    <property type="entry name" value="WH-like_DNA-bd_sf"/>
</dbReference>
<dbReference type="PRINTS" id="PR00038">
    <property type="entry name" value="HTHLUXR"/>
</dbReference>
<proteinExistence type="predicted"/>
<keyword evidence="2" id="KW-0238">DNA-binding</keyword>
<dbReference type="InterPro" id="IPR000792">
    <property type="entry name" value="Tscrpt_reg_LuxR_C"/>
</dbReference>
<dbReference type="InterPro" id="IPR016032">
    <property type="entry name" value="Sig_transdc_resp-reg_C-effctor"/>
</dbReference>
<dbReference type="GO" id="GO:0006355">
    <property type="term" value="P:regulation of DNA-templated transcription"/>
    <property type="evidence" value="ECO:0007669"/>
    <property type="project" value="InterPro"/>
</dbReference>
<dbReference type="RefSeq" id="WP_409589121.1">
    <property type="nucleotide sequence ID" value="NZ_CAKMTZ010000079.1"/>
</dbReference>
<dbReference type="PANTHER" id="PTHR44688:SF16">
    <property type="entry name" value="DNA-BINDING TRANSCRIPTIONAL ACTIVATOR DEVR_DOSR"/>
    <property type="match status" value="1"/>
</dbReference>
<feature type="domain" description="HTH luxR-type" evidence="4">
    <location>
        <begin position="194"/>
        <end position="259"/>
    </location>
</feature>
<dbReference type="SUPFAM" id="SSF46894">
    <property type="entry name" value="C-terminal effector domain of the bipartite response regulators"/>
    <property type="match status" value="1"/>
</dbReference>
<dbReference type="Gene3D" id="1.10.10.10">
    <property type="entry name" value="Winged helix-like DNA-binding domain superfamily/Winged helix DNA-binding domain"/>
    <property type="match status" value="1"/>
</dbReference>
<evidence type="ECO:0000259" key="4">
    <source>
        <dbReference type="PROSITE" id="PS50043"/>
    </source>
</evidence>
<dbReference type="SMART" id="SM00421">
    <property type="entry name" value="HTH_LUXR"/>
    <property type="match status" value="1"/>
</dbReference>
<dbReference type="AlphaFoldDB" id="A0AAU9QMT5"/>
<dbReference type="Proteomes" id="UP001295462">
    <property type="component" value="Unassembled WGS sequence"/>
</dbReference>
<dbReference type="PROSITE" id="PS50043">
    <property type="entry name" value="HTH_LUXR_2"/>
    <property type="match status" value="1"/>
</dbReference>
<evidence type="ECO:0000256" key="3">
    <source>
        <dbReference type="ARBA" id="ARBA00023163"/>
    </source>
</evidence>
<comment type="caution">
    <text evidence="5">The sequence shown here is derived from an EMBL/GenBank/DDBJ whole genome shotgun (WGS) entry which is preliminary data.</text>
</comment>
<sequence>MDSEIGKTIEAETFEALMMRQATSLTSSEADKCEVKLREFMTEAMNWFEIDRMTMFPNSMLFFNQGKTLAVARPPHKVVTAEQVGIEGAERYLRLIGNSEQTQIFNRASLESSDVALLRMLAAQGACCHYTIPLSQFGQRWGGVSFTIFGENRCGLNEAQLNQVTFLSQVWLSYWQHSKLHRSLHKPDMKTSNENNKMLRLSRRQCDVLGHIANGLSAKQIAIALNLSPRTIESHKYRLMDMLELETHSELVQFALRNGIGY</sequence>